<comment type="catalytic activity">
    <reaction evidence="11">
        <text>12-(9Z-octadecenoyloxy)-octadecanoate + H2O = 12-hydroxyoctadecanoate + (9Z)-octadecenoate + H(+)</text>
        <dbReference type="Rhea" id="RHEA:52060"/>
        <dbReference type="ChEBI" id="CHEBI:15377"/>
        <dbReference type="ChEBI" id="CHEBI:15378"/>
        <dbReference type="ChEBI" id="CHEBI:30823"/>
        <dbReference type="ChEBI" id="CHEBI:84201"/>
        <dbReference type="ChEBI" id="CHEBI:136302"/>
    </reaction>
    <physiologicalReaction direction="left-to-right" evidence="11">
        <dbReference type="Rhea" id="RHEA:52061"/>
    </physiologicalReaction>
</comment>
<comment type="catalytic activity">
    <reaction evidence="7">
        <text>12-hexadecanoyloxy-octadecanoate + H2O = 12-hydroxyoctadecanoate + hexadecanoate + H(+)</text>
        <dbReference type="Rhea" id="RHEA:52056"/>
        <dbReference type="ChEBI" id="CHEBI:7896"/>
        <dbReference type="ChEBI" id="CHEBI:15377"/>
        <dbReference type="ChEBI" id="CHEBI:15378"/>
        <dbReference type="ChEBI" id="CHEBI:83677"/>
        <dbReference type="ChEBI" id="CHEBI:84201"/>
    </reaction>
    <physiologicalReaction direction="left-to-right" evidence="7">
        <dbReference type="Rhea" id="RHEA:52057"/>
    </physiologicalReaction>
</comment>
<evidence type="ECO:0000256" key="2">
    <source>
        <dbReference type="ARBA" id="ARBA00004127"/>
    </source>
</evidence>
<comment type="similarity">
    <text evidence="3">Belongs to the AIG1 family.</text>
</comment>
<feature type="transmembrane region" description="Helical" evidence="17">
    <location>
        <begin position="46"/>
        <end position="67"/>
    </location>
</feature>
<evidence type="ECO:0000256" key="17">
    <source>
        <dbReference type="SAM" id="Phobius"/>
    </source>
</evidence>
<evidence type="ECO:0000256" key="8">
    <source>
        <dbReference type="ARBA" id="ARBA00047427"/>
    </source>
</evidence>
<feature type="transmembrane region" description="Helical" evidence="17">
    <location>
        <begin position="79"/>
        <end position="99"/>
    </location>
</feature>
<dbReference type="Proteomes" id="UP001159427">
    <property type="component" value="Unassembled WGS sequence"/>
</dbReference>
<feature type="transmembrane region" description="Helical" evidence="17">
    <location>
        <begin position="188"/>
        <end position="205"/>
    </location>
</feature>
<name>A0ABN8M371_9CNID</name>
<evidence type="ECO:0000256" key="4">
    <source>
        <dbReference type="ARBA" id="ARBA00022692"/>
    </source>
</evidence>
<feature type="transmembrane region" description="Helical" evidence="17">
    <location>
        <begin position="150"/>
        <end position="176"/>
    </location>
</feature>
<dbReference type="EMBL" id="CALNXI010000282">
    <property type="protein sequence ID" value="CAH3023942.1"/>
    <property type="molecule type" value="Genomic_DNA"/>
</dbReference>
<comment type="catalytic activity">
    <reaction evidence="14">
        <text>13-(9Z-octadecenoyloxy)-octadecanoate + H2O = 13-hydroxy-octadecanoate + (9Z)-octadecenoate + H(+)</text>
        <dbReference type="Rhea" id="RHEA:52064"/>
        <dbReference type="ChEBI" id="CHEBI:15377"/>
        <dbReference type="ChEBI" id="CHEBI:15378"/>
        <dbReference type="ChEBI" id="CHEBI:30823"/>
        <dbReference type="ChEBI" id="CHEBI:136303"/>
        <dbReference type="ChEBI" id="CHEBI:136304"/>
    </reaction>
    <physiologicalReaction direction="left-to-right" evidence="14">
        <dbReference type="Rhea" id="RHEA:52065"/>
    </physiologicalReaction>
</comment>
<comment type="subcellular location">
    <subcellularLocation>
        <location evidence="2">Endomembrane system</location>
        <topology evidence="2">Multi-pass membrane protein</topology>
    </subcellularLocation>
</comment>
<evidence type="ECO:0000256" key="14">
    <source>
        <dbReference type="ARBA" id="ARBA00049296"/>
    </source>
</evidence>
<comment type="catalytic activity">
    <reaction evidence="1">
        <text>9-(9Z-hexadecenoyloxy)-octadecanoate + H2O = (9Z)-hexadecenoate + 9-hydroxy-octadecanoate + H(+)</text>
        <dbReference type="Rhea" id="RHEA:52068"/>
        <dbReference type="ChEBI" id="CHEBI:15377"/>
        <dbReference type="ChEBI" id="CHEBI:15378"/>
        <dbReference type="ChEBI" id="CHEBI:32372"/>
        <dbReference type="ChEBI" id="CHEBI:136286"/>
        <dbReference type="ChEBI" id="CHEBI:136309"/>
    </reaction>
    <physiologicalReaction direction="left-to-right" evidence="1">
        <dbReference type="Rhea" id="RHEA:52069"/>
    </physiologicalReaction>
</comment>
<dbReference type="PANTHER" id="PTHR10989">
    <property type="entry name" value="ANDROGEN-INDUCED PROTEIN 1-RELATED"/>
    <property type="match status" value="1"/>
</dbReference>
<comment type="catalytic activity">
    <reaction evidence="12">
        <text>9-(9Z-octadecenoyloxy)-octadecanoate + H2O = 9-hydroxy-octadecanoate + (9Z)-octadecenoate + H(+)</text>
        <dbReference type="Rhea" id="RHEA:52048"/>
        <dbReference type="ChEBI" id="CHEBI:15377"/>
        <dbReference type="ChEBI" id="CHEBI:15378"/>
        <dbReference type="ChEBI" id="CHEBI:30823"/>
        <dbReference type="ChEBI" id="CHEBI:136282"/>
        <dbReference type="ChEBI" id="CHEBI:136286"/>
    </reaction>
    <physiologicalReaction direction="left-to-right" evidence="12">
        <dbReference type="Rhea" id="RHEA:52049"/>
    </physiologicalReaction>
</comment>
<comment type="catalytic activity">
    <reaction evidence="9">
        <text>9-hexadecanoyloxy-octadecanoate + H2O = 9-hydroxy-octadecanoate + hexadecanoate + H(+)</text>
        <dbReference type="Rhea" id="RHEA:52052"/>
        <dbReference type="ChEBI" id="CHEBI:7896"/>
        <dbReference type="ChEBI" id="CHEBI:15377"/>
        <dbReference type="ChEBI" id="CHEBI:15378"/>
        <dbReference type="ChEBI" id="CHEBI:83670"/>
        <dbReference type="ChEBI" id="CHEBI:136286"/>
    </reaction>
    <physiologicalReaction direction="left-to-right" evidence="9">
        <dbReference type="Rhea" id="RHEA:52053"/>
    </physiologicalReaction>
</comment>
<gene>
    <name evidence="18" type="ORF">PEVE_00021060</name>
</gene>
<comment type="catalytic activity">
    <reaction evidence="15">
        <text>13-(9Z-hexadecenoyloxy)-octadecanoate + H2O = 13-hydroxy-octadecanoate + (9Z)-hexadecenoate + H(+)</text>
        <dbReference type="Rhea" id="RHEA:52076"/>
        <dbReference type="ChEBI" id="CHEBI:15377"/>
        <dbReference type="ChEBI" id="CHEBI:15378"/>
        <dbReference type="ChEBI" id="CHEBI:32372"/>
        <dbReference type="ChEBI" id="CHEBI:136304"/>
        <dbReference type="ChEBI" id="CHEBI:136315"/>
    </reaction>
    <physiologicalReaction direction="left-to-right" evidence="15">
        <dbReference type="Rhea" id="RHEA:52077"/>
    </physiologicalReaction>
</comment>
<keyword evidence="4 17" id="KW-0812">Transmembrane</keyword>
<evidence type="ECO:0000256" key="13">
    <source>
        <dbReference type="ARBA" id="ARBA00049221"/>
    </source>
</evidence>
<evidence type="ECO:0008006" key="20">
    <source>
        <dbReference type="Google" id="ProtNLM"/>
    </source>
</evidence>
<comment type="catalytic activity">
    <reaction evidence="13">
        <text>9-octadecanoyloxy-octadecanoate + H2O = 9-hydroxy-octadecanoate + octadecanoate + H(+)</text>
        <dbReference type="Rhea" id="RHEA:52096"/>
        <dbReference type="ChEBI" id="CHEBI:15377"/>
        <dbReference type="ChEBI" id="CHEBI:15378"/>
        <dbReference type="ChEBI" id="CHEBI:25629"/>
        <dbReference type="ChEBI" id="CHEBI:136286"/>
        <dbReference type="ChEBI" id="CHEBI:136373"/>
    </reaction>
    <physiologicalReaction direction="left-to-right" evidence="13">
        <dbReference type="Rhea" id="RHEA:52097"/>
    </physiologicalReaction>
</comment>
<keyword evidence="19" id="KW-1185">Reference proteome</keyword>
<evidence type="ECO:0000313" key="19">
    <source>
        <dbReference type="Proteomes" id="UP001159427"/>
    </source>
</evidence>
<evidence type="ECO:0000256" key="12">
    <source>
        <dbReference type="ARBA" id="ARBA00048800"/>
    </source>
</evidence>
<dbReference type="PANTHER" id="PTHR10989:SF16">
    <property type="entry name" value="AT02829P-RELATED"/>
    <property type="match status" value="1"/>
</dbReference>
<feature type="transmembrane region" description="Helical" evidence="17">
    <location>
        <begin position="119"/>
        <end position="138"/>
    </location>
</feature>
<dbReference type="Pfam" id="PF04750">
    <property type="entry name" value="Far-17a_AIG1"/>
    <property type="match status" value="1"/>
</dbReference>
<evidence type="ECO:0000256" key="9">
    <source>
        <dbReference type="ARBA" id="ARBA00047863"/>
    </source>
</evidence>
<sequence length="240" mass="27877">MVAYRGLFHFGCGFFYIYGTYYDLQIVTAHSQSYGGRFKYLTFLNLLLQLIFFIIAPLADVLTFIRGREDNWLVRARDLVFASLAFPISVFVATTFWGIYMIDRELIFPKALDKIIPSWINHVLHTWCAVLIIIEGAFIKHKYPKNRVGLGLLTFASVAYLLWITWIAYVAEFWVYPFLRAMPNNGRVVFFTLSFCVIVFFYFLGKWKTMFIWGGDNDANSTTNNGKRKDGVKKKVKKAD</sequence>
<comment type="catalytic activity">
    <reaction evidence="8">
        <text>13-octadecanoyloxy-octadecanoate + H2O = 13-hydroxy-octadecanoate + octadecanoate + H(+)</text>
        <dbReference type="Rhea" id="RHEA:52084"/>
        <dbReference type="ChEBI" id="CHEBI:15377"/>
        <dbReference type="ChEBI" id="CHEBI:15378"/>
        <dbReference type="ChEBI" id="CHEBI:25629"/>
        <dbReference type="ChEBI" id="CHEBI:136304"/>
        <dbReference type="ChEBI" id="CHEBI:136335"/>
    </reaction>
    <physiologicalReaction direction="left-to-right" evidence="8">
        <dbReference type="Rhea" id="RHEA:52085"/>
    </physiologicalReaction>
</comment>
<comment type="caution">
    <text evidence="18">The sequence shown here is derived from an EMBL/GenBank/DDBJ whole genome shotgun (WGS) entry which is preliminary data.</text>
</comment>
<organism evidence="18 19">
    <name type="scientific">Porites evermanni</name>
    <dbReference type="NCBI Taxonomy" id="104178"/>
    <lineage>
        <taxon>Eukaryota</taxon>
        <taxon>Metazoa</taxon>
        <taxon>Cnidaria</taxon>
        <taxon>Anthozoa</taxon>
        <taxon>Hexacorallia</taxon>
        <taxon>Scleractinia</taxon>
        <taxon>Fungiina</taxon>
        <taxon>Poritidae</taxon>
        <taxon>Porites</taxon>
    </lineage>
</organism>
<comment type="catalytic activity">
    <reaction evidence="16">
        <text>12-(9Z-hexadecenoyloxy)-octadecanoate + H2O = 12-hydroxyoctadecanoate + (9Z)-hexadecenoate + H(+)</text>
        <dbReference type="Rhea" id="RHEA:52072"/>
        <dbReference type="ChEBI" id="CHEBI:15377"/>
        <dbReference type="ChEBI" id="CHEBI:15378"/>
        <dbReference type="ChEBI" id="CHEBI:32372"/>
        <dbReference type="ChEBI" id="CHEBI:84201"/>
        <dbReference type="ChEBI" id="CHEBI:136312"/>
    </reaction>
    <physiologicalReaction direction="left-to-right" evidence="16">
        <dbReference type="Rhea" id="RHEA:52073"/>
    </physiologicalReaction>
</comment>
<evidence type="ECO:0000256" key="3">
    <source>
        <dbReference type="ARBA" id="ARBA00009300"/>
    </source>
</evidence>
<keyword evidence="5 17" id="KW-1133">Transmembrane helix</keyword>
<evidence type="ECO:0000256" key="10">
    <source>
        <dbReference type="ARBA" id="ARBA00048680"/>
    </source>
</evidence>
<evidence type="ECO:0000256" key="1">
    <source>
        <dbReference type="ARBA" id="ARBA00000923"/>
    </source>
</evidence>
<reference evidence="18 19" key="1">
    <citation type="submission" date="2022-05" db="EMBL/GenBank/DDBJ databases">
        <authorList>
            <consortium name="Genoscope - CEA"/>
            <person name="William W."/>
        </authorList>
    </citation>
    <scope>NUCLEOTIDE SEQUENCE [LARGE SCALE GENOMIC DNA]</scope>
</reference>
<evidence type="ECO:0000256" key="6">
    <source>
        <dbReference type="ARBA" id="ARBA00023136"/>
    </source>
</evidence>
<evidence type="ECO:0000313" key="18">
    <source>
        <dbReference type="EMBL" id="CAH3023942.1"/>
    </source>
</evidence>
<comment type="catalytic activity">
    <reaction evidence="10">
        <text>12-octadecanoyloxy-octadecanoate + H2O = 12-hydroxyoctadecanoate + octadecanoate + H(+)</text>
        <dbReference type="Rhea" id="RHEA:52080"/>
        <dbReference type="ChEBI" id="CHEBI:15377"/>
        <dbReference type="ChEBI" id="CHEBI:15378"/>
        <dbReference type="ChEBI" id="CHEBI:25629"/>
        <dbReference type="ChEBI" id="CHEBI:84201"/>
        <dbReference type="ChEBI" id="CHEBI:136330"/>
    </reaction>
    <physiologicalReaction direction="left-to-right" evidence="10">
        <dbReference type="Rhea" id="RHEA:52081"/>
    </physiologicalReaction>
</comment>
<evidence type="ECO:0000256" key="11">
    <source>
        <dbReference type="ARBA" id="ARBA00048701"/>
    </source>
</evidence>
<evidence type="ECO:0000256" key="7">
    <source>
        <dbReference type="ARBA" id="ARBA00047368"/>
    </source>
</evidence>
<evidence type="ECO:0000256" key="16">
    <source>
        <dbReference type="ARBA" id="ARBA00049428"/>
    </source>
</evidence>
<dbReference type="InterPro" id="IPR006838">
    <property type="entry name" value="ADTRP_AIG1"/>
</dbReference>
<evidence type="ECO:0000256" key="5">
    <source>
        <dbReference type="ARBA" id="ARBA00022989"/>
    </source>
</evidence>
<keyword evidence="6 17" id="KW-0472">Membrane</keyword>
<protein>
    <recommendedName>
        <fullName evidence="20">Androgen-induced gene 1 protein-like</fullName>
    </recommendedName>
</protein>
<proteinExistence type="inferred from homology"/>
<evidence type="ECO:0000256" key="15">
    <source>
        <dbReference type="ARBA" id="ARBA00049322"/>
    </source>
</evidence>
<accession>A0ABN8M371</accession>